<evidence type="ECO:0000256" key="4">
    <source>
        <dbReference type="ARBA" id="ARBA00035174"/>
    </source>
</evidence>
<proteinExistence type="inferred from homology"/>
<evidence type="ECO:0000256" key="3">
    <source>
        <dbReference type="ARBA" id="ARBA00023274"/>
    </source>
</evidence>
<organism evidence="6 7">
    <name type="scientific">Desulfotruncus arcticus DSM 17038</name>
    <dbReference type="NCBI Taxonomy" id="1121424"/>
    <lineage>
        <taxon>Bacteria</taxon>
        <taxon>Bacillati</taxon>
        <taxon>Bacillota</taxon>
        <taxon>Clostridia</taxon>
        <taxon>Eubacteriales</taxon>
        <taxon>Desulfallaceae</taxon>
        <taxon>Desulfotruncus</taxon>
    </lineage>
</organism>
<dbReference type="GO" id="GO:0005840">
    <property type="term" value="C:ribosome"/>
    <property type="evidence" value="ECO:0007669"/>
    <property type="project" value="UniProtKB-KW"/>
</dbReference>
<dbReference type="InterPro" id="IPR001383">
    <property type="entry name" value="Ribosomal_bL28_bact-type"/>
</dbReference>
<protein>
    <recommendedName>
        <fullName evidence="4 5">Large ribosomal subunit protein bL28</fullName>
    </recommendedName>
</protein>
<gene>
    <name evidence="5" type="primary">rpmB</name>
    <name evidence="6" type="ORF">SAMN05660649_01470</name>
</gene>
<dbReference type="Pfam" id="PF00830">
    <property type="entry name" value="Ribosomal_L28"/>
    <property type="match status" value="1"/>
</dbReference>
<evidence type="ECO:0000256" key="2">
    <source>
        <dbReference type="ARBA" id="ARBA00022980"/>
    </source>
</evidence>
<dbReference type="PANTHER" id="PTHR39080:SF1">
    <property type="entry name" value="LARGE RIBOSOMAL SUBUNIT PROTEIN BL28A"/>
    <property type="match status" value="1"/>
</dbReference>
<reference evidence="7" key="1">
    <citation type="submission" date="2016-10" db="EMBL/GenBank/DDBJ databases">
        <authorList>
            <person name="Varghese N."/>
            <person name="Submissions S."/>
        </authorList>
    </citation>
    <scope>NUCLEOTIDE SEQUENCE [LARGE SCALE GENOMIC DNA]</scope>
    <source>
        <strain evidence="7">DSM 17038</strain>
    </source>
</reference>
<dbReference type="HAMAP" id="MF_00373">
    <property type="entry name" value="Ribosomal_bL28"/>
    <property type="match status" value="1"/>
</dbReference>
<evidence type="ECO:0000256" key="1">
    <source>
        <dbReference type="ARBA" id="ARBA00008760"/>
    </source>
</evidence>
<dbReference type="GO" id="GO:1990904">
    <property type="term" value="C:ribonucleoprotein complex"/>
    <property type="evidence" value="ECO:0007669"/>
    <property type="project" value="UniProtKB-KW"/>
</dbReference>
<dbReference type="InterPro" id="IPR034704">
    <property type="entry name" value="Ribosomal_bL28/bL31-like_sf"/>
</dbReference>
<name>A0A1I2RAJ8_9FIRM</name>
<dbReference type="EMBL" id="FOOX01000004">
    <property type="protein sequence ID" value="SFG37490.1"/>
    <property type="molecule type" value="Genomic_DNA"/>
</dbReference>
<dbReference type="InterPro" id="IPR037147">
    <property type="entry name" value="Ribosomal_bL28_sf"/>
</dbReference>
<comment type="similarity">
    <text evidence="1 5">Belongs to the bacterial ribosomal protein bL28 family.</text>
</comment>
<dbReference type="Gene3D" id="2.30.170.40">
    <property type="entry name" value="Ribosomal protein L28/L24"/>
    <property type="match status" value="1"/>
</dbReference>
<evidence type="ECO:0000313" key="7">
    <source>
        <dbReference type="Proteomes" id="UP000199337"/>
    </source>
</evidence>
<dbReference type="GO" id="GO:0006412">
    <property type="term" value="P:translation"/>
    <property type="evidence" value="ECO:0007669"/>
    <property type="project" value="UniProtKB-UniRule"/>
</dbReference>
<dbReference type="OrthoDB" id="9805609at2"/>
<evidence type="ECO:0000256" key="5">
    <source>
        <dbReference type="HAMAP-Rule" id="MF_00373"/>
    </source>
</evidence>
<dbReference type="STRING" id="341036.SAMN05660649_01470"/>
<keyword evidence="3 5" id="KW-0687">Ribonucleoprotein</keyword>
<dbReference type="PANTHER" id="PTHR39080">
    <property type="entry name" value="50S RIBOSOMAL PROTEIN L28"/>
    <property type="match status" value="1"/>
</dbReference>
<dbReference type="SUPFAM" id="SSF143800">
    <property type="entry name" value="L28p-like"/>
    <property type="match status" value="1"/>
</dbReference>
<evidence type="ECO:0000313" key="6">
    <source>
        <dbReference type="EMBL" id="SFG37490.1"/>
    </source>
</evidence>
<dbReference type="Proteomes" id="UP000199337">
    <property type="component" value="Unassembled WGS sequence"/>
</dbReference>
<dbReference type="GO" id="GO:0003735">
    <property type="term" value="F:structural constituent of ribosome"/>
    <property type="evidence" value="ECO:0007669"/>
    <property type="project" value="InterPro"/>
</dbReference>
<dbReference type="NCBIfam" id="TIGR00009">
    <property type="entry name" value="L28"/>
    <property type="match status" value="1"/>
</dbReference>
<dbReference type="InterPro" id="IPR050096">
    <property type="entry name" value="Bacterial_rp_bL28"/>
</dbReference>
<keyword evidence="2 5" id="KW-0689">Ribosomal protein</keyword>
<sequence length="63" mass="7088">MARKCEICGKGVVVGMKVSHSHIRTKKKWAPNLQRVKALVDGTPRRIMVCTRCLRSGKVQRAI</sequence>
<dbReference type="AlphaFoldDB" id="A0A1I2RAJ8"/>
<dbReference type="InterPro" id="IPR026569">
    <property type="entry name" value="Ribosomal_bL28"/>
</dbReference>
<dbReference type="RefSeq" id="WP_092470173.1">
    <property type="nucleotide sequence ID" value="NZ_FOOX01000004.1"/>
</dbReference>
<accession>A0A1I2RAJ8</accession>
<keyword evidence="7" id="KW-1185">Reference proteome</keyword>